<evidence type="ECO:0000256" key="8">
    <source>
        <dbReference type="ARBA" id="ARBA00022723"/>
    </source>
</evidence>
<dbReference type="UniPathway" id="UPA00143"/>
<reference evidence="21" key="1">
    <citation type="journal article" date="2020" name="Stud. Mycol.">
        <title>101 Dothideomycetes genomes: a test case for predicting lifestyles and emergence of pathogens.</title>
        <authorList>
            <person name="Haridas S."/>
            <person name="Albert R."/>
            <person name="Binder M."/>
            <person name="Bloem J."/>
            <person name="Labutti K."/>
            <person name="Salamov A."/>
            <person name="Andreopoulos B."/>
            <person name="Baker S."/>
            <person name="Barry K."/>
            <person name="Bills G."/>
            <person name="Bluhm B."/>
            <person name="Cannon C."/>
            <person name="Castanera R."/>
            <person name="Culley D."/>
            <person name="Daum C."/>
            <person name="Ezra D."/>
            <person name="Gonzalez J."/>
            <person name="Henrissat B."/>
            <person name="Kuo A."/>
            <person name="Liang C."/>
            <person name="Lipzen A."/>
            <person name="Lutzoni F."/>
            <person name="Magnuson J."/>
            <person name="Mondo S."/>
            <person name="Nolan M."/>
            <person name="Ohm R."/>
            <person name="Pangilinan J."/>
            <person name="Park H.-J."/>
            <person name="Ramirez L."/>
            <person name="Alfaro M."/>
            <person name="Sun H."/>
            <person name="Tritt A."/>
            <person name="Yoshinaga Y."/>
            <person name="Zwiers L.-H."/>
            <person name="Turgeon B."/>
            <person name="Goodwin S."/>
            <person name="Spatafora J."/>
            <person name="Crous P."/>
            <person name="Grigoriev I."/>
        </authorList>
    </citation>
    <scope>NUCLEOTIDE SEQUENCE</scope>
    <source>
        <strain evidence="21">CBS 379.55</strain>
    </source>
</reference>
<evidence type="ECO:0000256" key="9">
    <source>
        <dbReference type="ARBA" id="ARBA00022763"/>
    </source>
</evidence>
<comment type="catalytic activity">
    <reaction evidence="1 17">
        <text>S-ubiquitinyl-[E2 ubiquitin-conjugating enzyme]-L-cysteine + [acceptor protein]-L-lysine = [E2 ubiquitin-conjugating enzyme]-L-cysteine + N(6)-ubiquitinyl-[acceptor protein]-L-lysine.</text>
        <dbReference type="EC" id="2.3.2.27"/>
    </reaction>
</comment>
<dbReference type="GO" id="GO:0006301">
    <property type="term" value="P:DNA damage tolerance"/>
    <property type="evidence" value="ECO:0007669"/>
    <property type="project" value="InterPro"/>
</dbReference>
<dbReference type="InterPro" id="IPR017907">
    <property type="entry name" value="Znf_RING_CS"/>
</dbReference>
<dbReference type="Proteomes" id="UP000800097">
    <property type="component" value="Unassembled WGS sequence"/>
</dbReference>
<gene>
    <name evidence="21" type="ORF">EI97DRAFT_445309</name>
</gene>
<evidence type="ECO:0000256" key="2">
    <source>
        <dbReference type="ARBA" id="ARBA00004123"/>
    </source>
</evidence>
<dbReference type="InterPro" id="IPR013083">
    <property type="entry name" value="Znf_RING/FYVE/PHD"/>
</dbReference>
<keyword evidence="22" id="KW-1185">Reference proteome</keyword>
<keyword evidence="14 17" id="KW-0234">DNA repair</keyword>
<dbReference type="GO" id="GO:0097505">
    <property type="term" value="C:Rad6-Rad18 complex"/>
    <property type="evidence" value="ECO:0007669"/>
    <property type="project" value="TreeGrafter"/>
</dbReference>
<feature type="compositionally biased region" description="Acidic residues" evidence="18">
    <location>
        <begin position="164"/>
        <end position="173"/>
    </location>
</feature>
<dbReference type="PROSITE" id="PS00518">
    <property type="entry name" value="ZF_RING_1"/>
    <property type="match status" value="1"/>
</dbReference>
<dbReference type="PROSITE" id="PS50089">
    <property type="entry name" value="ZF_RING_2"/>
    <property type="match status" value="1"/>
</dbReference>
<dbReference type="PROSITE" id="PS50800">
    <property type="entry name" value="SAP"/>
    <property type="match status" value="1"/>
</dbReference>
<dbReference type="OrthoDB" id="9049620at2759"/>
<dbReference type="SUPFAM" id="SSF57850">
    <property type="entry name" value="RING/U-box"/>
    <property type="match status" value="1"/>
</dbReference>
<dbReference type="NCBIfam" id="TIGR00599">
    <property type="entry name" value="rad18"/>
    <property type="match status" value="1"/>
</dbReference>
<evidence type="ECO:0000256" key="16">
    <source>
        <dbReference type="PROSITE-ProRule" id="PRU00175"/>
    </source>
</evidence>
<feature type="region of interest" description="Disordered" evidence="18">
    <location>
        <begin position="118"/>
        <end position="174"/>
    </location>
</feature>
<keyword evidence="7 17" id="KW-0808">Transferase</keyword>
<evidence type="ECO:0000256" key="18">
    <source>
        <dbReference type="SAM" id="MobiDB-lite"/>
    </source>
</evidence>
<feature type="compositionally biased region" description="Basic and acidic residues" evidence="18">
    <location>
        <begin position="154"/>
        <end position="163"/>
    </location>
</feature>
<evidence type="ECO:0000256" key="7">
    <source>
        <dbReference type="ARBA" id="ARBA00022679"/>
    </source>
</evidence>
<dbReference type="PANTHER" id="PTHR14134:SF2">
    <property type="entry name" value="E3 UBIQUITIN-PROTEIN LIGASE RAD18"/>
    <property type="match status" value="1"/>
</dbReference>
<evidence type="ECO:0000313" key="21">
    <source>
        <dbReference type="EMBL" id="KAF2273033.1"/>
    </source>
</evidence>
<dbReference type="GeneID" id="54553135"/>
<evidence type="ECO:0000259" key="19">
    <source>
        <dbReference type="PROSITE" id="PS50089"/>
    </source>
</evidence>
<dbReference type="GO" id="GO:0005634">
    <property type="term" value="C:nucleus"/>
    <property type="evidence" value="ECO:0007669"/>
    <property type="project" value="UniProtKB-SubCell"/>
</dbReference>
<dbReference type="GO" id="GO:0006513">
    <property type="term" value="P:protein monoubiquitination"/>
    <property type="evidence" value="ECO:0007669"/>
    <property type="project" value="InterPro"/>
</dbReference>
<comment type="function">
    <text evidence="17">E3 RING-finger protein, member of the UBC2/RAD6 epistasis group. Associates to the E2 ubiquitin conjugating enzyme UBC2/RAD6 to form the UBC2-RAD18 ubiquitin ligase complex involved in postreplicative repair (PRR) of damaged DNA.</text>
</comment>
<proteinExistence type="inferred from homology"/>
<evidence type="ECO:0000259" key="20">
    <source>
        <dbReference type="PROSITE" id="PS50800"/>
    </source>
</evidence>
<evidence type="ECO:0000256" key="3">
    <source>
        <dbReference type="ARBA" id="ARBA00004906"/>
    </source>
</evidence>
<evidence type="ECO:0000256" key="4">
    <source>
        <dbReference type="ARBA" id="ARBA00009506"/>
    </source>
</evidence>
<protein>
    <recommendedName>
        <fullName evidence="6 17">Postreplication repair E3 ubiquitin-protein ligase RAD18</fullName>
        <ecNumber evidence="5 17">2.3.2.27</ecNumber>
    </recommendedName>
    <alternativeName>
        <fullName evidence="17">RING-type E3 ubiquitin transferase RAD18</fullName>
    </alternativeName>
</protein>
<dbReference type="InterPro" id="IPR039577">
    <property type="entry name" value="Rad18"/>
</dbReference>
<feature type="domain" description="RING-type" evidence="19">
    <location>
        <begin position="27"/>
        <end position="65"/>
    </location>
</feature>
<dbReference type="Pfam" id="PF02037">
    <property type="entry name" value="SAP"/>
    <property type="match status" value="1"/>
</dbReference>
<accession>A0A6A6JA33</accession>
<dbReference type="RefSeq" id="XP_033650572.1">
    <property type="nucleotide sequence ID" value="XM_033799960.1"/>
</dbReference>
<feature type="domain" description="SAP" evidence="20">
    <location>
        <begin position="246"/>
        <end position="280"/>
    </location>
</feature>
<evidence type="ECO:0000256" key="17">
    <source>
        <dbReference type="RuleBase" id="RU368093"/>
    </source>
</evidence>
<dbReference type="InterPro" id="IPR003034">
    <property type="entry name" value="SAP_dom"/>
</dbReference>
<dbReference type="FunFam" id="3.30.40.10:FF:000172">
    <property type="entry name" value="E3 ubiquitin-protein ligase RAD18"/>
    <property type="match status" value="1"/>
</dbReference>
<evidence type="ECO:0000256" key="1">
    <source>
        <dbReference type="ARBA" id="ARBA00000900"/>
    </source>
</evidence>
<feature type="region of interest" description="Disordered" evidence="18">
    <location>
        <begin position="349"/>
        <end position="450"/>
    </location>
</feature>
<sequence length="469" mass="51483">MEALPDSTDWLRTSLPLFAPLESSLRCEVCKEFYSNPVITTCSHTFCSLCVRRAISVDGKCPACKAACQADRLVPNFALREVVGRWVEAREAALELAMEGVGKGKVEGVEADISNAGMKKRKAGDMEVAGESGEEEGRRTRSRMTRSSSQRGKGVMDEPFEIKDSEDEGDAEFMPDGMVACPICSKHMKEEQVWGHLNNGSCPGEQQNPTGARSTRSRSQNHTFLAPSGRSSREVPAPARLPGINYSMMKEKDLKKKLQDLGIPAWGKKDLLIRRHTEWLHLWNSNCDASEDNRKSKRDLLRELDVWERTRGGRASATEPIVMRKDFDGKGHAEAHKSQFDELIAAARAKRGVPKAKEDNGDATTATPGEEPQHEAQQDAEDMPQPTEETETGVSTIRAQVAATDLEDAVQSPYIPEATPRETLVPTGGTADSDERGIQTPFGSPSKKLPMFALPEEPAVDVEHSASIP</sequence>
<evidence type="ECO:0000256" key="13">
    <source>
        <dbReference type="ARBA" id="ARBA00023125"/>
    </source>
</evidence>
<dbReference type="InterPro" id="IPR001841">
    <property type="entry name" value="Znf_RING"/>
</dbReference>
<keyword evidence="8 17" id="KW-0479">Metal-binding</keyword>
<dbReference type="AlphaFoldDB" id="A0A6A6JA33"/>
<dbReference type="GO" id="GO:0008270">
    <property type="term" value="F:zinc ion binding"/>
    <property type="evidence" value="ECO:0007669"/>
    <property type="project" value="UniProtKB-KW"/>
</dbReference>
<evidence type="ECO:0000256" key="11">
    <source>
        <dbReference type="ARBA" id="ARBA00022786"/>
    </source>
</evidence>
<dbReference type="GO" id="GO:0006281">
    <property type="term" value="P:DNA repair"/>
    <property type="evidence" value="ECO:0007669"/>
    <property type="project" value="UniProtKB-KW"/>
</dbReference>
<keyword evidence="12 17" id="KW-0862">Zinc</keyword>
<comment type="subcellular location">
    <subcellularLocation>
        <location evidence="2 17">Nucleus</location>
    </subcellularLocation>
</comment>
<evidence type="ECO:0000256" key="6">
    <source>
        <dbReference type="ARBA" id="ARBA00015551"/>
    </source>
</evidence>
<dbReference type="GO" id="GO:0003697">
    <property type="term" value="F:single-stranded DNA binding"/>
    <property type="evidence" value="ECO:0007669"/>
    <property type="project" value="UniProtKB-UniRule"/>
</dbReference>
<dbReference type="GO" id="GO:0061630">
    <property type="term" value="F:ubiquitin protein ligase activity"/>
    <property type="evidence" value="ECO:0007669"/>
    <property type="project" value="UniProtKB-UniRule"/>
</dbReference>
<keyword evidence="9 17" id="KW-0227">DNA damage</keyword>
<evidence type="ECO:0000256" key="12">
    <source>
        <dbReference type="ARBA" id="ARBA00022833"/>
    </source>
</evidence>
<organism evidence="21 22">
    <name type="scientific">Westerdykella ornata</name>
    <dbReference type="NCBI Taxonomy" id="318751"/>
    <lineage>
        <taxon>Eukaryota</taxon>
        <taxon>Fungi</taxon>
        <taxon>Dikarya</taxon>
        <taxon>Ascomycota</taxon>
        <taxon>Pezizomycotina</taxon>
        <taxon>Dothideomycetes</taxon>
        <taxon>Pleosporomycetidae</taxon>
        <taxon>Pleosporales</taxon>
        <taxon>Sporormiaceae</taxon>
        <taxon>Westerdykella</taxon>
    </lineage>
</organism>
<evidence type="ECO:0000256" key="14">
    <source>
        <dbReference type="ARBA" id="ARBA00023204"/>
    </source>
</evidence>
<evidence type="ECO:0000256" key="15">
    <source>
        <dbReference type="ARBA" id="ARBA00023242"/>
    </source>
</evidence>
<dbReference type="Pfam" id="PF13923">
    <property type="entry name" value="zf-C3HC4_2"/>
    <property type="match status" value="1"/>
</dbReference>
<comment type="subunit">
    <text evidence="17">Interacts with E2 UBC2, forming a complex with ubiquitin ligase activity.</text>
</comment>
<dbReference type="EC" id="2.3.2.27" evidence="5 17"/>
<dbReference type="EMBL" id="ML986514">
    <property type="protein sequence ID" value="KAF2273033.1"/>
    <property type="molecule type" value="Genomic_DNA"/>
</dbReference>
<dbReference type="PANTHER" id="PTHR14134">
    <property type="entry name" value="E3 UBIQUITIN-PROTEIN LIGASE RAD18"/>
    <property type="match status" value="1"/>
</dbReference>
<comment type="similarity">
    <text evidence="4 17">Belongs to the RAD18 family.</text>
</comment>
<dbReference type="SMART" id="SM00513">
    <property type="entry name" value="SAP"/>
    <property type="match status" value="1"/>
</dbReference>
<evidence type="ECO:0000256" key="10">
    <source>
        <dbReference type="ARBA" id="ARBA00022771"/>
    </source>
</evidence>
<keyword evidence="15 17" id="KW-0539">Nucleus</keyword>
<keyword evidence="13 17" id="KW-0238">DNA-binding</keyword>
<evidence type="ECO:0000256" key="5">
    <source>
        <dbReference type="ARBA" id="ARBA00012483"/>
    </source>
</evidence>
<dbReference type="Gene3D" id="3.30.40.10">
    <property type="entry name" value="Zinc/RING finger domain, C3HC4 (zinc finger)"/>
    <property type="match status" value="1"/>
</dbReference>
<evidence type="ECO:0000313" key="22">
    <source>
        <dbReference type="Proteomes" id="UP000800097"/>
    </source>
</evidence>
<feature type="region of interest" description="Disordered" evidence="18">
    <location>
        <begin position="197"/>
        <end position="240"/>
    </location>
</feature>
<dbReference type="InterPro" id="IPR004580">
    <property type="entry name" value="Rad18_fungi"/>
</dbReference>
<keyword evidence="10 16" id="KW-0863">Zinc-finger</keyword>
<comment type="pathway">
    <text evidence="3 17">Protein modification; protein ubiquitination.</text>
</comment>
<feature type="compositionally biased region" description="Polar residues" evidence="18">
    <location>
        <begin position="198"/>
        <end position="223"/>
    </location>
</feature>
<dbReference type="SMART" id="SM00184">
    <property type="entry name" value="RING"/>
    <property type="match status" value="1"/>
</dbReference>
<name>A0A6A6JA33_WESOR</name>
<keyword evidence="11 17" id="KW-0833">Ubl conjugation pathway</keyword>